<keyword evidence="2" id="KW-0802">TPR repeat</keyword>
<dbReference type="GO" id="GO:0060271">
    <property type="term" value="P:cilium assembly"/>
    <property type="evidence" value="ECO:0007669"/>
    <property type="project" value="TreeGrafter"/>
</dbReference>
<dbReference type="PANTHER" id="PTHR44314:SF1">
    <property type="entry name" value="CILIA- AND FLAGELLA-ASSOCIATED PROTEIN 70"/>
    <property type="match status" value="1"/>
</dbReference>
<sequence>MALSQTTRRVFLYLQPRSILYNRSANNVSSEIELNHPSVTITKLTDRYTSENVIQLEEFASEKPTFSVTIEQDNIRDINAFSDLPMTLTLYERHIPETSSERMSQTSAASVSASQQYKAESRQPLLQGYIDMLQFFVNKRSKWAVDVILYPLKKEQKINTCKTKWHIYALIPIIKDIKLSNAIYVTLASIFNANDNLLNDCNDLVATLSWQCKIPSKLKGFKKIFICKYTVFSRATIGKDNGSTFCKWESLKSEILQNYDSISVRTEISLDIASALFSLARPEDIPFNFTKVDIETNDALVCNSLHRFILTDSMHNSLQEHLINSQLNLVLDIFKASKPNDILLQGSLDVSILLYPHRSAFAVPMRRPEKGISNTTIEKHNWSEPIPFAVIKICLKVPVTEPAEDLNIRFHVVDIETEIYKICRTSFMRSKRYPQYRDEKICEKSYREFDKTVLKMVDTYIRTNLHSKLGREYSSCPIVSDTINTLLPLIKCDFNVRFPTKTNVEFTLKKMYSKSPYFRFFMFIYDIEMGRYESARDYLKRPSYIIDIPEEAFREFCCSLIEIYLAYETHGIGAEENNSTADESLIKALIEFCEFTEPNSKVGWMLLYCTYKKYNYRPGMSYARFNYENVIKGGFTQSMCLPKSRWEIFNNYIPKSQSEKFQYFWEPINFLLCLGLYKFASWMFEEVADNCSEVERYILETSLKFHMGSIGEDFIPQNFVLNSEFNKAELEAFVLLINGNAQHFLHPFDDSSYKDYYSGILNITDLTNTYDYQVGIIRYAFRMGAKNEYEEAIRAFDFSGHYEEHRLITYMGKGKSLYYLGRLKEAKDYLADLTSLYAYNPNTWFYLALINLQLGDKDNALECWKYAHLNRNRIREWRKIDFRPRKVIFVVDPHMHIHEDLLKELEEINLDDVPL</sequence>
<evidence type="ECO:0000256" key="2">
    <source>
        <dbReference type="ARBA" id="ARBA00022803"/>
    </source>
</evidence>
<dbReference type="SUPFAM" id="SSF48452">
    <property type="entry name" value="TPR-like"/>
    <property type="match status" value="1"/>
</dbReference>
<name>A0A1A9UW05_GLOAU</name>
<accession>A0A1A9UW05</accession>
<dbReference type="EnsemblMetazoa" id="GAUT017623-RA">
    <property type="protein sequence ID" value="GAUT017623-PA"/>
    <property type="gene ID" value="GAUT017623"/>
</dbReference>
<keyword evidence="4" id="KW-1185">Reference proteome</keyword>
<evidence type="ECO:0000313" key="4">
    <source>
        <dbReference type="Proteomes" id="UP000078200"/>
    </source>
</evidence>
<dbReference type="STRING" id="7395.A0A1A9UW05"/>
<dbReference type="Gene3D" id="1.25.40.10">
    <property type="entry name" value="Tetratricopeptide repeat domain"/>
    <property type="match status" value="1"/>
</dbReference>
<dbReference type="GO" id="GO:0031514">
    <property type="term" value="C:motile cilium"/>
    <property type="evidence" value="ECO:0007669"/>
    <property type="project" value="TreeGrafter"/>
</dbReference>
<organism evidence="3 4">
    <name type="scientific">Glossina austeni</name>
    <name type="common">Savannah tsetse fly</name>
    <dbReference type="NCBI Taxonomy" id="7395"/>
    <lineage>
        <taxon>Eukaryota</taxon>
        <taxon>Metazoa</taxon>
        <taxon>Ecdysozoa</taxon>
        <taxon>Arthropoda</taxon>
        <taxon>Hexapoda</taxon>
        <taxon>Insecta</taxon>
        <taxon>Pterygota</taxon>
        <taxon>Neoptera</taxon>
        <taxon>Endopterygota</taxon>
        <taxon>Diptera</taxon>
        <taxon>Brachycera</taxon>
        <taxon>Muscomorpha</taxon>
        <taxon>Hippoboscoidea</taxon>
        <taxon>Glossinidae</taxon>
        <taxon>Glossina</taxon>
    </lineage>
</organism>
<evidence type="ECO:0000256" key="1">
    <source>
        <dbReference type="ARBA" id="ARBA00022737"/>
    </source>
</evidence>
<dbReference type="VEuPathDB" id="VectorBase:GAUT017623"/>
<evidence type="ECO:0000313" key="3">
    <source>
        <dbReference type="EnsemblMetazoa" id="GAUT017623-PA"/>
    </source>
</evidence>
<dbReference type="PANTHER" id="PTHR44314">
    <property type="entry name" value="CILIA- AND FLAGELLA-ASSOCIATED PROTEIN 70"/>
    <property type="match status" value="1"/>
</dbReference>
<keyword evidence="1" id="KW-0677">Repeat</keyword>
<dbReference type="InterPro" id="IPR011990">
    <property type="entry name" value="TPR-like_helical_dom_sf"/>
</dbReference>
<reference evidence="3" key="1">
    <citation type="submission" date="2020-05" db="UniProtKB">
        <authorList>
            <consortium name="EnsemblMetazoa"/>
        </authorList>
    </citation>
    <scope>IDENTIFICATION</scope>
    <source>
        <strain evidence="3">TTRI</strain>
    </source>
</reference>
<protein>
    <submittedName>
        <fullName evidence="3">TPR_REGION domain-containing protein</fullName>
    </submittedName>
</protein>
<dbReference type="InterPro" id="IPR052628">
    <property type="entry name" value="CFAP70"/>
</dbReference>
<dbReference type="AlphaFoldDB" id="A0A1A9UW05"/>
<proteinExistence type="predicted"/>
<dbReference type="GO" id="GO:0003341">
    <property type="term" value="P:cilium movement"/>
    <property type="evidence" value="ECO:0007669"/>
    <property type="project" value="TreeGrafter"/>
</dbReference>
<dbReference type="Proteomes" id="UP000078200">
    <property type="component" value="Unassembled WGS sequence"/>
</dbReference>
<dbReference type="GO" id="GO:0070062">
    <property type="term" value="C:extracellular exosome"/>
    <property type="evidence" value="ECO:0007669"/>
    <property type="project" value="TreeGrafter"/>
</dbReference>